<name>A0A3D8PNL1_9BACI</name>
<comment type="caution">
    <text evidence="1">The sequence shown here is derived from an EMBL/GenBank/DDBJ whole genome shotgun (WGS) entry which is preliminary data.</text>
</comment>
<keyword evidence="2" id="KW-1185">Reference proteome</keyword>
<proteinExistence type="predicted"/>
<dbReference type="Proteomes" id="UP000256520">
    <property type="component" value="Unassembled WGS sequence"/>
</dbReference>
<dbReference type="AlphaFoldDB" id="A0A3D8PNL1"/>
<evidence type="ECO:0000313" key="1">
    <source>
        <dbReference type="EMBL" id="RDW17693.1"/>
    </source>
</evidence>
<reference evidence="2" key="1">
    <citation type="submission" date="2017-11" db="EMBL/GenBank/DDBJ databases">
        <authorList>
            <person name="Zhu W."/>
        </authorList>
    </citation>
    <scope>NUCLEOTIDE SEQUENCE [LARGE SCALE GENOMIC DNA]</scope>
    <source>
        <strain evidence="2">CAU 1051</strain>
    </source>
</reference>
<gene>
    <name evidence="1" type="ORF">CWR45_10130</name>
</gene>
<sequence length="149" mass="17031">MKKYHWRFVIIAILIVIFAPTFAVNSFQKTFATGIYAVSYSEEESNCSFAMINEKTLQAECELPFKNCSNNDVQFSVEFYEELVYKDDLPMVSLMNNDAPYEIMLKGKENKHVKIRTNIDVSNMENHIEGGEATGVNIIIKSKGKSRNL</sequence>
<protein>
    <submittedName>
        <fullName evidence="1">Uncharacterized protein</fullName>
    </submittedName>
</protein>
<accession>A0A3D8PNL1</accession>
<dbReference type="EMBL" id="PIOD01000011">
    <property type="protein sequence ID" value="RDW17693.1"/>
    <property type="molecule type" value="Genomic_DNA"/>
</dbReference>
<organism evidence="1 2">
    <name type="scientific">Oceanobacillus chungangensis</name>
    <dbReference type="NCBI Taxonomy" id="1229152"/>
    <lineage>
        <taxon>Bacteria</taxon>
        <taxon>Bacillati</taxon>
        <taxon>Bacillota</taxon>
        <taxon>Bacilli</taxon>
        <taxon>Bacillales</taxon>
        <taxon>Bacillaceae</taxon>
        <taxon>Oceanobacillus</taxon>
    </lineage>
</organism>
<evidence type="ECO:0000313" key="2">
    <source>
        <dbReference type="Proteomes" id="UP000256520"/>
    </source>
</evidence>